<dbReference type="SMART" id="SM00284">
    <property type="entry name" value="OLF"/>
    <property type="match status" value="1"/>
</dbReference>
<feature type="coiled-coil region" evidence="4">
    <location>
        <begin position="112"/>
        <end position="171"/>
    </location>
</feature>
<dbReference type="InterPro" id="IPR050605">
    <property type="entry name" value="Olfactomedin-like_domain"/>
</dbReference>
<keyword evidence="8" id="KW-1185">Reference proteome</keyword>
<keyword evidence="4" id="KW-0175">Coiled coil</keyword>
<dbReference type="Pfam" id="PF02191">
    <property type="entry name" value="OLF"/>
    <property type="match status" value="1"/>
</dbReference>
<dbReference type="PANTHER" id="PTHR23192:SF87">
    <property type="entry name" value="AMASSIN-3"/>
    <property type="match status" value="1"/>
</dbReference>
<protein>
    <recommendedName>
        <fullName evidence="6">Olfactomedin-like domain-containing protein</fullName>
    </recommendedName>
</protein>
<feature type="domain" description="Olfactomedin-like" evidence="6">
    <location>
        <begin position="219"/>
        <end position="477"/>
    </location>
</feature>
<name>A0ABQ9F8U3_TEGGR</name>
<comment type="caution">
    <text evidence="3">Lacks conserved residue(s) required for the propagation of feature annotation.</text>
</comment>
<evidence type="ECO:0000313" key="8">
    <source>
        <dbReference type="Proteomes" id="UP001217089"/>
    </source>
</evidence>
<accession>A0ABQ9F8U3</accession>
<dbReference type="EMBL" id="JARBDR010000440">
    <property type="protein sequence ID" value="KAJ8312656.1"/>
    <property type="molecule type" value="Genomic_DNA"/>
</dbReference>
<gene>
    <name evidence="7" type="ORF">KUTeg_010029</name>
</gene>
<evidence type="ECO:0000256" key="5">
    <source>
        <dbReference type="SAM" id="SignalP"/>
    </source>
</evidence>
<evidence type="ECO:0000256" key="1">
    <source>
        <dbReference type="ARBA" id="ARBA00004613"/>
    </source>
</evidence>
<organism evidence="7 8">
    <name type="scientific">Tegillarca granosa</name>
    <name type="common">Malaysian cockle</name>
    <name type="synonym">Anadara granosa</name>
    <dbReference type="NCBI Taxonomy" id="220873"/>
    <lineage>
        <taxon>Eukaryota</taxon>
        <taxon>Metazoa</taxon>
        <taxon>Spiralia</taxon>
        <taxon>Lophotrochozoa</taxon>
        <taxon>Mollusca</taxon>
        <taxon>Bivalvia</taxon>
        <taxon>Autobranchia</taxon>
        <taxon>Pteriomorphia</taxon>
        <taxon>Arcoida</taxon>
        <taxon>Arcoidea</taxon>
        <taxon>Arcidae</taxon>
        <taxon>Tegillarca</taxon>
    </lineage>
</organism>
<evidence type="ECO:0000256" key="2">
    <source>
        <dbReference type="ARBA" id="ARBA00022525"/>
    </source>
</evidence>
<keyword evidence="5" id="KW-0732">Signal</keyword>
<dbReference type="Proteomes" id="UP001217089">
    <property type="component" value="Unassembled WGS sequence"/>
</dbReference>
<evidence type="ECO:0000259" key="6">
    <source>
        <dbReference type="PROSITE" id="PS51132"/>
    </source>
</evidence>
<evidence type="ECO:0000256" key="3">
    <source>
        <dbReference type="PROSITE-ProRule" id="PRU00446"/>
    </source>
</evidence>
<proteinExistence type="predicted"/>
<sequence length="481" mass="54233">MFCFSFVILLFTRYATGSVPVNADVCKFELDIVKNKIQVACPRNVTLTVQDKDGAILLTGNTLSNLWFEGDTLLRARISPSISSGFNPKSLGKLKDATTLLKRIKKKLSFQLKTLNNITQNLNEGAEQLNQDIENLRQPIPSSHLAREATIAALQNQYNFLKVAMLNQNEEMSQLISTMTTLITATQKTVRSSLAMNSKFQQEIFLVNAALTRANISHFCPRYLTRIGEDGDEISTGIAKGTVMKDPIPGGQIWVTYGYSDINEIIEYDSMTSFEHDYATKTHKLPFFCDGTGHVVYKNSLFCHKVMTDKIVKYNLLLNNWVGEMSLPGVGVHNTYPYQPGIFSDIDFAVDERGLWVVYATEASKGNIVISKLDDVELTVLETWRTNIPKKQVGNTFMICGVLYATDSFENIPTYIKYVYDTGTGGSKILTPDQIPFSNSLKKDYGQCYMLDYNPMERKLFSWNHARVEIYPVFTRNDDEG</sequence>
<feature type="signal peptide" evidence="5">
    <location>
        <begin position="1"/>
        <end position="17"/>
    </location>
</feature>
<feature type="chain" id="PRO_5047009983" description="Olfactomedin-like domain-containing protein" evidence="5">
    <location>
        <begin position="18"/>
        <end position="481"/>
    </location>
</feature>
<dbReference type="PROSITE" id="PS51132">
    <property type="entry name" value="OLF"/>
    <property type="match status" value="1"/>
</dbReference>
<dbReference type="PANTHER" id="PTHR23192">
    <property type="entry name" value="OLFACTOMEDIN-RELATED"/>
    <property type="match status" value="1"/>
</dbReference>
<comment type="subcellular location">
    <subcellularLocation>
        <location evidence="1">Secreted</location>
    </subcellularLocation>
</comment>
<reference evidence="7 8" key="1">
    <citation type="submission" date="2022-12" db="EMBL/GenBank/DDBJ databases">
        <title>Chromosome-level genome of Tegillarca granosa.</title>
        <authorList>
            <person name="Kim J."/>
        </authorList>
    </citation>
    <scope>NUCLEOTIDE SEQUENCE [LARGE SCALE GENOMIC DNA]</scope>
    <source>
        <strain evidence="7">Teg-2019</strain>
        <tissue evidence="7">Adductor muscle</tissue>
    </source>
</reference>
<keyword evidence="2" id="KW-0964">Secreted</keyword>
<evidence type="ECO:0000313" key="7">
    <source>
        <dbReference type="EMBL" id="KAJ8312656.1"/>
    </source>
</evidence>
<comment type="caution">
    <text evidence="7">The sequence shown here is derived from an EMBL/GenBank/DDBJ whole genome shotgun (WGS) entry which is preliminary data.</text>
</comment>
<dbReference type="InterPro" id="IPR003112">
    <property type="entry name" value="Olfac-like_dom"/>
</dbReference>
<evidence type="ECO:0000256" key="4">
    <source>
        <dbReference type="SAM" id="Coils"/>
    </source>
</evidence>